<sequence length="501" mass="54207">MLSFLAVATLCISHGFAELIVPDPTFKDLAPVPRHVWADSLANRADATASVDLADYEKFIWASSEIPGEKPVLVSMIAYSKQNEKIIDMDRFSFALDSTTSCTAEDFSLRFKHRLIYEAAKAAWDWVNYNDLRSFVIVPSWEGCGGDRSHDPWVVTKAEFDNRETKIALDASPSTWKKVISTFVLDFGKGTFEQGYNKRNSFPDLDGSFMLDVSASFPEEILIWEDKSGFPNARLRANCTDCSTEGILALMGHVEGSLGGTGVEIDKLELSVKPQGVKTRLGVSLELDGDVDFRDSSQPSGEATLLDYPVSGWRIPGVFQFGPSFKINAGYVIVYISGTANFTTGVTAEIPDTAIADLDLRAASSGQFFGWTPGIEVNSLALNAQIDAQTRLYTEIVATVSLTVLEDNGFGVDLSLKVPQLTLTTSGGVDASGFCEPGGGEFGVKIDSTVGANLVLEGWGEVVGQRVPLANATLLDAPDLFIFPRVCEAFATSSEGYPLAE</sequence>
<proteinExistence type="predicted"/>
<dbReference type="RefSeq" id="XP_070896407.1">
    <property type="nucleotide sequence ID" value="XM_071046362.1"/>
</dbReference>
<feature type="signal peptide" evidence="1">
    <location>
        <begin position="1"/>
        <end position="17"/>
    </location>
</feature>
<organism evidence="4 5">
    <name type="scientific">Aspergillus pseudodeflectus</name>
    <dbReference type="NCBI Taxonomy" id="176178"/>
    <lineage>
        <taxon>Eukaryota</taxon>
        <taxon>Fungi</taxon>
        <taxon>Dikarya</taxon>
        <taxon>Ascomycota</taxon>
        <taxon>Pezizomycotina</taxon>
        <taxon>Eurotiomycetes</taxon>
        <taxon>Eurotiomycetidae</taxon>
        <taxon>Eurotiales</taxon>
        <taxon>Aspergillaceae</taxon>
        <taxon>Aspergillus</taxon>
        <taxon>Aspergillus subgen. Nidulantes</taxon>
    </lineage>
</organism>
<feature type="chain" id="PRO_5045483585" evidence="1">
    <location>
        <begin position="18"/>
        <end position="501"/>
    </location>
</feature>
<dbReference type="EMBL" id="JBFXLR010000039">
    <property type="protein sequence ID" value="KAL2844941.1"/>
    <property type="molecule type" value="Genomic_DNA"/>
</dbReference>
<keyword evidence="5" id="KW-1185">Reference proteome</keyword>
<dbReference type="InterPro" id="IPR054293">
    <property type="entry name" value="DUF7029"/>
</dbReference>
<evidence type="ECO:0000313" key="4">
    <source>
        <dbReference type="EMBL" id="KAL2844941.1"/>
    </source>
</evidence>
<dbReference type="Pfam" id="PF23865">
    <property type="entry name" value="DUF7223"/>
    <property type="match status" value="1"/>
</dbReference>
<accession>A0ABR4JY09</accession>
<dbReference type="Pfam" id="PF22974">
    <property type="entry name" value="DUF7029"/>
    <property type="match status" value="1"/>
</dbReference>
<evidence type="ECO:0000313" key="5">
    <source>
        <dbReference type="Proteomes" id="UP001610444"/>
    </source>
</evidence>
<evidence type="ECO:0000259" key="3">
    <source>
        <dbReference type="Pfam" id="PF23865"/>
    </source>
</evidence>
<gene>
    <name evidence="4" type="ORF">BJX68DRAFT_269474</name>
</gene>
<evidence type="ECO:0000256" key="1">
    <source>
        <dbReference type="SAM" id="SignalP"/>
    </source>
</evidence>
<dbReference type="Proteomes" id="UP001610444">
    <property type="component" value="Unassembled WGS sequence"/>
</dbReference>
<reference evidence="4 5" key="1">
    <citation type="submission" date="2024-07" db="EMBL/GenBank/DDBJ databases">
        <title>Section-level genome sequencing and comparative genomics of Aspergillus sections Usti and Cavernicolus.</title>
        <authorList>
            <consortium name="Lawrence Berkeley National Laboratory"/>
            <person name="Nybo J.L."/>
            <person name="Vesth T.C."/>
            <person name="Theobald S."/>
            <person name="Frisvad J.C."/>
            <person name="Larsen T.O."/>
            <person name="Kjaerboelling I."/>
            <person name="Rothschild-Mancinelli K."/>
            <person name="Lyhne E.K."/>
            <person name="Kogle M.E."/>
            <person name="Barry K."/>
            <person name="Clum A."/>
            <person name="Na H."/>
            <person name="Ledsgaard L."/>
            <person name="Lin J."/>
            <person name="Lipzen A."/>
            <person name="Kuo A."/>
            <person name="Riley R."/>
            <person name="Mondo S."/>
            <person name="LaButti K."/>
            <person name="Haridas S."/>
            <person name="Pangalinan J."/>
            <person name="Salamov A.A."/>
            <person name="Simmons B.A."/>
            <person name="Magnuson J.K."/>
            <person name="Chen J."/>
            <person name="Drula E."/>
            <person name="Henrissat B."/>
            <person name="Wiebenga A."/>
            <person name="Lubbers R.J."/>
            <person name="Gomes A.C."/>
            <person name="Macurrencykelacurrency M.R."/>
            <person name="Stajich J."/>
            <person name="Grigoriev I.V."/>
            <person name="Mortensen U.H."/>
            <person name="De vries R.P."/>
            <person name="Baker S.E."/>
            <person name="Andersen M.R."/>
        </authorList>
    </citation>
    <scope>NUCLEOTIDE SEQUENCE [LARGE SCALE GENOMIC DNA]</scope>
    <source>
        <strain evidence="4 5">CBS 756.74</strain>
    </source>
</reference>
<feature type="domain" description="DUF7029" evidence="2">
    <location>
        <begin position="80"/>
        <end position="183"/>
    </location>
</feature>
<keyword evidence="1" id="KW-0732">Signal</keyword>
<comment type="caution">
    <text evidence="4">The sequence shown here is derived from an EMBL/GenBank/DDBJ whole genome shotgun (WGS) entry which is preliminary data.</text>
</comment>
<feature type="domain" description="DUF7223" evidence="3">
    <location>
        <begin position="232"/>
        <end position="455"/>
    </location>
</feature>
<dbReference type="GeneID" id="98161526"/>
<dbReference type="InterPro" id="IPR055647">
    <property type="entry name" value="DUF7223"/>
</dbReference>
<protein>
    <submittedName>
        <fullName evidence="4">Uncharacterized protein</fullName>
    </submittedName>
</protein>
<name>A0ABR4JY09_9EURO</name>
<evidence type="ECO:0000259" key="2">
    <source>
        <dbReference type="Pfam" id="PF22974"/>
    </source>
</evidence>